<evidence type="ECO:0000313" key="1">
    <source>
        <dbReference type="EMBL" id="MBW82569.1"/>
    </source>
</evidence>
<reference evidence="1" key="1">
    <citation type="submission" date="2018-02" db="EMBL/GenBank/DDBJ databases">
        <title>Rhizophora mucronata_Transcriptome.</title>
        <authorList>
            <person name="Meera S.P."/>
            <person name="Sreeshan A."/>
            <person name="Augustine A."/>
        </authorList>
    </citation>
    <scope>NUCLEOTIDE SEQUENCE</scope>
    <source>
        <tissue evidence="1">Leaf</tissue>
    </source>
</reference>
<sequence>MIVMLQEWKKVEVRFQ</sequence>
<name>A0A2P2IMW0_RHIMU</name>
<organism evidence="1">
    <name type="scientific">Rhizophora mucronata</name>
    <name type="common">Asiatic mangrove</name>
    <dbReference type="NCBI Taxonomy" id="61149"/>
    <lineage>
        <taxon>Eukaryota</taxon>
        <taxon>Viridiplantae</taxon>
        <taxon>Streptophyta</taxon>
        <taxon>Embryophyta</taxon>
        <taxon>Tracheophyta</taxon>
        <taxon>Spermatophyta</taxon>
        <taxon>Magnoliopsida</taxon>
        <taxon>eudicotyledons</taxon>
        <taxon>Gunneridae</taxon>
        <taxon>Pentapetalae</taxon>
        <taxon>rosids</taxon>
        <taxon>fabids</taxon>
        <taxon>Malpighiales</taxon>
        <taxon>Rhizophoraceae</taxon>
        <taxon>Rhizophora</taxon>
    </lineage>
</organism>
<dbReference type="AlphaFoldDB" id="A0A2P2IMW0"/>
<proteinExistence type="predicted"/>
<accession>A0A2P2IMW0</accession>
<dbReference type="EMBL" id="GGEC01002086">
    <property type="protein sequence ID" value="MBW82569.1"/>
    <property type="molecule type" value="Transcribed_RNA"/>
</dbReference>
<protein>
    <submittedName>
        <fullName evidence="1">Uncharacterized protein</fullName>
    </submittedName>
</protein>